<evidence type="ECO:0000259" key="3">
    <source>
        <dbReference type="PROSITE" id="PS50966"/>
    </source>
</evidence>
<keyword evidence="1" id="KW-0862">Zinc</keyword>
<evidence type="ECO:0000313" key="5">
    <source>
        <dbReference type="Proteomes" id="UP001408789"/>
    </source>
</evidence>
<feature type="compositionally biased region" description="Basic residues" evidence="2">
    <location>
        <begin position="879"/>
        <end position="888"/>
    </location>
</feature>
<accession>A0AAP0DIG1</accession>
<gene>
    <name evidence="4" type="ORF">SSX86_006294</name>
</gene>
<dbReference type="Proteomes" id="UP001408789">
    <property type="component" value="Unassembled WGS sequence"/>
</dbReference>
<dbReference type="InterPro" id="IPR004330">
    <property type="entry name" value="FAR1_DNA_bnd_dom"/>
</dbReference>
<organism evidence="4 5">
    <name type="scientific">Deinandra increscens subsp. villosa</name>
    <dbReference type="NCBI Taxonomy" id="3103831"/>
    <lineage>
        <taxon>Eukaryota</taxon>
        <taxon>Viridiplantae</taxon>
        <taxon>Streptophyta</taxon>
        <taxon>Embryophyta</taxon>
        <taxon>Tracheophyta</taxon>
        <taxon>Spermatophyta</taxon>
        <taxon>Magnoliopsida</taxon>
        <taxon>eudicotyledons</taxon>
        <taxon>Gunneridae</taxon>
        <taxon>Pentapetalae</taxon>
        <taxon>asterids</taxon>
        <taxon>campanulids</taxon>
        <taxon>Asterales</taxon>
        <taxon>Asteraceae</taxon>
        <taxon>Asteroideae</taxon>
        <taxon>Heliantheae alliance</taxon>
        <taxon>Madieae</taxon>
        <taxon>Madiinae</taxon>
        <taxon>Deinandra</taxon>
    </lineage>
</organism>
<keyword evidence="1" id="KW-0479">Metal-binding</keyword>
<feature type="compositionally biased region" description="Polar residues" evidence="2">
    <location>
        <begin position="8"/>
        <end position="28"/>
    </location>
</feature>
<proteinExistence type="predicted"/>
<feature type="region of interest" description="Disordered" evidence="2">
    <location>
        <begin position="843"/>
        <end position="908"/>
    </location>
</feature>
<evidence type="ECO:0000313" key="4">
    <source>
        <dbReference type="EMBL" id="KAK9073700.1"/>
    </source>
</evidence>
<feature type="domain" description="SWIM-type" evidence="3">
    <location>
        <begin position="638"/>
        <end position="674"/>
    </location>
</feature>
<evidence type="ECO:0000256" key="2">
    <source>
        <dbReference type="SAM" id="MobiDB-lite"/>
    </source>
</evidence>
<feature type="region of interest" description="Disordered" evidence="2">
    <location>
        <begin position="1"/>
        <end position="29"/>
    </location>
</feature>
<protein>
    <recommendedName>
        <fullName evidence="3">SWIM-type domain-containing protein</fullName>
    </recommendedName>
</protein>
<dbReference type="AlphaFoldDB" id="A0AAP0DIG1"/>
<dbReference type="EMBL" id="JBCNJP010000008">
    <property type="protein sequence ID" value="KAK9073700.1"/>
    <property type="molecule type" value="Genomic_DNA"/>
</dbReference>
<dbReference type="PANTHER" id="PTHR47718">
    <property type="entry name" value="OS01G0519700 PROTEIN"/>
    <property type="match status" value="1"/>
</dbReference>
<feature type="compositionally biased region" description="Low complexity" evidence="2">
    <location>
        <begin position="868"/>
        <end position="878"/>
    </location>
</feature>
<dbReference type="InterPro" id="IPR007527">
    <property type="entry name" value="Znf_SWIM"/>
</dbReference>
<reference evidence="4 5" key="1">
    <citation type="submission" date="2024-04" db="EMBL/GenBank/DDBJ databases">
        <title>The reference genome of an endangered Asteraceae, Deinandra increscens subsp. villosa, native to the Central Coast of California.</title>
        <authorList>
            <person name="Guilliams M."/>
            <person name="Hasenstab-Lehman K."/>
            <person name="Meyer R."/>
            <person name="Mcevoy S."/>
        </authorList>
    </citation>
    <scope>NUCLEOTIDE SEQUENCE [LARGE SCALE GENOMIC DNA]</scope>
    <source>
        <tissue evidence="4">Leaf</tissue>
    </source>
</reference>
<dbReference type="Pfam" id="PF10551">
    <property type="entry name" value="MULE"/>
    <property type="match status" value="1"/>
</dbReference>
<feature type="compositionally biased region" description="Polar residues" evidence="2">
    <location>
        <begin position="892"/>
        <end position="908"/>
    </location>
</feature>
<name>A0AAP0DIG1_9ASTR</name>
<dbReference type="GO" id="GO:0008270">
    <property type="term" value="F:zinc ion binding"/>
    <property type="evidence" value="ECO:0007669"/>
    <property type="project" value="UniProtKB-KW"/>
</dbReference>
<sequence>MESLDLRSASQIRNAHESNTNGSDQSVNLPAVRTDDTAASASEEFVDASSDFDINYVDSHSLLNIVNEPSMSVDESSTSSSTLPEPEPILSYFADEHRGGSSSRVFLTPNGTKFWKPNVDESLVPVIGTVFASWDDVVALYDTYAEESGFSTRLGTHRKVHDVTTSRIIKCNRSGKPQLKRFDSTDPAALSKFKSSRSQMCGCTACIRVKFDPESKSYTLYSFVDYHNHEMYGKEFIEFSKKRRKVDFTTHQFVHEMSLHKIGPNISHRVQCTLKGGHQNVRGTVTDYKNISRDIRLFIGDRDAQMILDTLRSRSENLHNFFFEYVVDGHELRSLFWADDVSRCNYETFGDVLAFDATYKTNQYCMIFVPFTGVDHHKKCVTFGAALLFDESTESYTWLLQTFLKAHGKQPRLVLTDQDAAMEKAIIAVFTSSTHRLCMWHIMRKLPANVTGGVVENTDLRKRIHKLVWNLIIDQDTFEEKWAALIDEFDLSSNTWLQQMFAIRSDWVPCYFRDIPMCCLMKTTSRCESSNALFKVNSSASNTLLQFLMCFDTAIDGQRYNQRKMEFDTNMTTPVLRTPSPIEKHASTLYTLSIFKEVQKEIDRSVNYCSIGETRILGDTKIYTVAHTNKQFKHVNQFEVTFDTVNHTVECGCMCFTRIGYLCRHVFHVFRFNQINRIPDRYISNRWLRNALPNRVYEIANRYSVDNSEAGVIRRDIMDTVCQCSDRLRRDPTRLAAFSNQLKDIKRQIFSEVPYNPEHERTSAIISDILHQPEFGTSTFKPPQGIRNKGCGTGKRMVGPGEKAVENFKKGPRFCKMCNQYVYGHDSRNCAKVQAALRAAAADSDTVGNSGCPGTSSGVSDLPPAHDTSTSVASSSRTRALRATRRAAARSVMQSTRVAEQSPTTRDI</sequence>
<dbReference type="PROSITE" id="PS50966">
    <property type="entry name" value="ZF_SWIM"/>
    <property type="match status" value="1"/>
</dbReference>
<evidence type="ECO:0000256" key="1">
    <source>
        <dbReference type="PROSITE-ProRule" id="PRU00325"/>
    </source>
</evidence>
<dbReference type="InterPro" id="IPR018289">
    <property type="entry name" value="MULE_transposase_dom"/>
</dbReference>
<dbReference type="PANTHER" id="PTHR47718:SF12">
    <property type="entry name" value="PROTEIN FAR1-RELATED SEQUENCE"/>
    <property type="match status" value="1"/>
</dbReference>
<comment type="caution">
    <text evidence="4">The sequence shown here is derived from an EMBL/GenBank/DDBJ whole genome shotgun (WGS) entry which is preliminary data.</text>
</comment>
<dbReference type="Pfam" id="PF03101">
    <property type="entry name" value="FAR1"/>
    <property type="match status" value="1"/>
</dbReference>
<keyword evidence="1" id="KW-0863">Zinc-finger</keyword>
<keyword evidence="5" id="KW-1185">Reference proteome</keyword>
<feature type="compositionally biased region" description="Polar residues" evidence="2">
    <location>
        <begin position="846"/>
        <end position="859"/>
    </location>
</feature>